<comment type="caution">
    <text evidence="2">The sequence shown here is derived from an EMBL/GenBank/DDBJ whole genome shotgun (WGS) entry which is preliminary data.</text>
</comment>
<keyword evidence="3" id="KW-1185">Reference proteome</keyword>
<protein>
    <submittedName>
        <fullName evidence="2">RNA polymerase sigma factor</fullName>
    </submittedName>
</protein>
<dbReference type="InterPro" id="IPR013325">
    <property type="entry name" value="RNA_pol_sigma_r2"/>
</dbReference>
<organism evidence="2 3">
    <name type="scientific">Thermobacillus xylanilyticus</name>
    <dbReference type="NCBI Taxonomy" id="76633"/>
    <lineage>
        <taxon>Bacteria</taxon>
        <taxon>Bacillati</taxon>
        <taxon>Bacillota</taxon>
        <taxon>Bacilli</taxon>
        <taxon>Bacillales</taxon>
        <taxon>Paenibacillaceae</taxon>
        <taxon>Thermobacillus</taxon>
    </lineage>
</organism>
<accession>A0ABM8V1T9</accession>
<dbReference type="InterPro" id="IPR007627">
    <property type="entry name" value="RNA_pol_sigma70_r2"/>
</dbReference>
<dbReference type="EMBL" id="CAJRAY010000024">
    <property type="protein sequence ID" value="CAG5081771.1"/>
    <property type="molecule type" value="Genomic_DNA"/>
</dbReference>
<evidence type="ECO:0000259" key="1">
    <source>
        <dbReference type="Pfam" id="PF04542"/>
    </source>
</evidence>
<dbReference type="RefSeq" id="WP_244860438.1">
    <property type="nucleotide sequence ID" value="NZ_CAJRAY010000024.1"/>
</dbReference>
<feature type="domain" description="RNA polymerase sigma-70 region 2" evidence="1">
    <location>
        <begin position="20"/>
        <end position="57"/>
    </location>
</feature>
<gene>
    <name evidence="2" type="primary">txxe 1213</name>
    <name evidence="2" type="ORF">TXXE_05430</name>
</gene>
<dbReference type="Gene3D" id="1.10.1740.10">
    <property type="match status" value="1"/>
</dbReference>
<evidence type="ECO:0000313" key="2">
    <source>
        <dbReference type="EMBL" id="CAG5081771.1"/>
    </source>
</evidence>
<name>A0ABM8V1T9_THEXY</name>
<dbReference type="Pfam" id="PF04542">
    <property type="entry name" value="Sigma70_r2"/>
    <property type="match status" value="1"/>
</dbReference>
<proteinExistence type="predicted"/>
<reference evidence="2 3" key="1">
    <citation type="submission" date="2021-04" db="EMBL/GenBank/DDBJ databases">
        <authorList>
            <person name="Rakotoarivonina H."/>
        </authorList>
    </citation>
    <scope>NUCLEOTIDE SEQUENCE [LARGE SCALE GENOMIC DNA]</scope>
    <source>
        <strain evidence="2 3">XE</strain>
    </source>
</reference>
<evidence type="ECO:0000313" key="3">
    <source>
        <dbReference type="Proteomes" id="UP000681526"/>
    </source>
</evidence>
<dbReference type="SUPFAM" id="SSF88946">
    <property type="entry name" value="Sigma2 domain of RNA polymerase sigma factors"/>
    <property type="match status" value="1"/>
</dbReference>
<sequence length="87" mass="9902">MADEHWRHLAGLDPHALDQLMAEYGQTVWNYAFLLVKHRAMADDITQDVFLKAYRRCGGIEARHHLVPERRRTSLYGEELAGSAAPG</sequence>
<dbReference type="Proteomes" id="UP000681526">
    <property type="component" value="Unassembled WGS sequence"/>
</dbReference>